<organism evidence="1 2">
    <name type="scientific">Thermosipho affectus</name>
    <dbReference type="NCBI Taxonomy" id="660294"/>
    <lineage>
        <taxon>Bacteria</taxon>
        <taxon>Thermotogati</taxon>
        <taxon>Thermotogota</taxon>
        <taxon>Thermotogae</taxon>
        <taxon>Thermotogales</taxon>
        <taxon>Fervidobacteriaceae</taxon>
        <taxon>Thermosipho</taxon>
    </lineage>
</organism>
<dbReference type="EMBL" id="LBFC01000022">
    <property type="protein sequence ID" value="ONN26789.1"/>
    <property type="molecule type" value="Genomic_DNA"/>
</dbReference>
<proteinExistence type="predicted"/>
<evidence type="ECO:0000313" key="2">
    <source>
        <dbReference type="Proteomes" id="UP000242616"/>
    </source>
</evidence>
<accession>A0ABX3IG31</accession>
<dbReference type="RefSeq" id="WP_075666454.1">
    <property type="nucleotide sequence ID" value="NZ_LBFC01000022.1"/>
</dbReference>
<evidence type="ECO:0000313" key="1">
    <source>
        <dbReference type="EMBL" id="ONN26789.1"/>
    </source>
</evidence>
<dbReference type="Proteomes" id="UP000242616">
    <property type="component" value="Unassembled WGS sequence"/>
</dbReference>
<reference evidence="1 2" key="1">
    <citation type="submission" date="2015-06" db="EMBL/GenBank/DDBJ databases">
        <title>Genome sequencing of Thermotogales isolates from hydrothermal vents.</title>
        <authorList>
            <person name="Haverkamp T.H."/>
            <person name="Kublanov I.V."/>
            <person name="Nesbo C.L."/>
        </authorList>
    </citation>
    <scope>NUCLEOTIDE SEQUENCE [LARGE SCALE GENOMIC DNA]</scope>
    <source>
        <strain evidence="2">ik275mar</strain>
    </source>
</reference>
<keyword evidence="2" id="KW-1185">Reference proteome</keyword>
<name>A0ABX3IG31_9BACT</name>
<evidence type="ECO:0008006" key="3">
    <source>
        <dbReference type="Google" id="ProtNLM"/>
    </source>
</evidence>
<sequence length="161" mass="17774">MKRITLLILLFLFSSIYFSMFLGASIGKEMSGKNRFVLGAELGTYSSIIGFSLNIYYPLSGTNLDLENTNFSEIKLVEFDPYLLFNLKISSTSIYVGVAPILIVNLQNTEIGLYSQEIFHGKLGLKTGAPITLSLEAITTFNLQFLSTGIYTLNLGIGLTF</sequence>
<gene>
    <name evidence="1" type="ORF">XJ44_07965</name>
</gene>
<comment type="caution">
    <text evidence="1">The sequence shown here is derived from an EMBL/GenBank/DDBJ whole genome shotgun (WGS) entry which is preliminary data.</text>
</comment>
<protein>
    <recommendedName>
        <fullName evidence="3">Outer membrane protein beta-barrel domain-containing protein</fullName>
    </recommendedName>
</protein>